<dbReference type="RefSeq" id="WP_203994082.1">
    <property type="nucleotide sequence ID" value="NZ_BOPB01000003.1"/>
</dbReference>
<dbReference type="EMBL" id="BOPB01000003">
    <property type="protein sequence ID" value="GIJ20240.1"/>
    <property type="molecule type" value="Genomic_DNA"/>
</dbReference>
<evidence type="ECO:0000256" key="1">
    <source>
        <dbReference type="SAM" id="MobiDB-lite"/>
    </source>
</evidence>
<feature type="compositionally biased region" description="Gly residues" evidence="1">
    <location>
        <begin position="296"/>
        <end position="317"/>
    </location>
</feature>
<sequence length="317" mass="33196">MRVRLTGVSPGAGGTGLTVQTALANPSTRPGLRLPGRVNLVAGSVDVPVLHVRLGLLSTAEPDDPEAPRRLVQFHQAQVTGALVLRAGRARSIPFEFPVPWETPVTTLGGVPLLSLRMGLRTEVAIEATLDQGALVPIFVHPLPTQQHVLAALDTLGFTVRQSGLVDGRLPGVAQTLPLHQRWGFWVGPLYAGPITELEVIFVANSAGLEVILWCDRRLALAGITHTSISRFRIWHVGADQRDWVSTVDGWLREAINRHAAAAAHADWSAPITESAHVSRPPDHPVPPGSDLDTSGGTGSSGGGAAGGSGGGGSDGT</sequence>
<protein>
    <submittedName>
        <fullName evidence="2">Sporulation protein</fullName>
    </submittedName>
</protein>
<accession>A0ABQ4IQZ2</accession>
<dbReference type="PANTHER" id="PTHR40053:SF1">
    <property type="entry name" value="SPORULATION-CONTROL PROTEIN SPO0M"/>
    <property type="match status" value="1"/>
</dbReference>
<organism evidence="2 3">
    <name type="scientific">Micromonospora lutea</name>
    <dbReference type="NCBI Taxonomy" id="419825"/>
    <lineage>
        <taxon>Bacteria</taxon>
        <taxon>Bacillati</taxon>
        <taxon>Actinomycetota</taxon>
        <taxon>Actinomycetes</taxon>
        <taxon>Micromonosporales</taxon>
        <taxon>Micromonosporaceae</taxon>
        <taxon>Micromonospora</taxon>
    </lineage>
</organism>
<proteinExistence type="predicted"/>
<evidence type="ECO:0000313" key="3">
    <source>
        <dbReference type="Proteomes" id="UP000643165"/>
    </source>
</evidence>
<gene>
    <name evidence="2" type="ORF">Vlu01_08640</name>
</gene>
<evidence type="ECO:0000313" key="2">
    <source>
        <dbReference type="EMBL" id="GIJ20240.1"/>
    </source>
</evidence>
<dbReference type="Pfam" id="PF07070">
    <property type="entry name" value="Spo0M"/>
    <property type="match status" value="1"/>
</dbReference>
<comment type="caution">
    <text evidence="2">The sequence shown here is derived from an EMBL/GenBank/DDBJ whole genome shotgun (WGS) entry which is preliminary data.</text>
</comment>
<name>A0ABQ4IQZ2_9ACTN</name>
<feature type="region of interest" description="Disordered" evidence="1">
    <location>
        <begin position="274"/>
        <end position="317"/>
    </location>
</feature>
<dbReference type="InterPro" id="IPR009776">
    <property type="entry name" value="Spore_0_M"/>
</dbReference>
<keyword evidence="3" id="KW-1185">Reference proteome</keyword>
<dbReference type="Proteomes" id="UP000643165">
    <property type="component" value="Unassembled WGS sequence"/>
</dbReference>
<dbReference type="PANTHER" id="PTHR40053">
    <property type="entry name" value="SPORULATION-CONTROL PROTEIN SPO0M"/>
    <property type="match status" value="1"/>
</dbReference>
<reference evidence="2 3" key="1">
    <citation type="submission" date="2021-01" db="EMBL/GenBank/DDBJ databases">
        <title>Whole genome shotgun sequence of Verrucosispora lutea NBRC 106530.</title>
        <authorList>
            <person name="Komaki H."/>
            <person name="Tamura T."/>
        </authorList>
    </citation>
    <scope>NUCLEOTIDE SEQUENCE [LARGE SCALE GENOMIC DNA]</scope>
    <source>
        <strain evidence="2 3">NBRC 106530</strain>
    </source>
</reference>